<name>D7CKN6_SYNLT</name>
<dbReference type="GO" id="GO:0016740">
    <property type="term" value="F:transferase activity"/>
    <property type="evidence" value="ECO:0007669"/>
    <property type="project" value="UniProtKB-KW"/>
</dbReference>
<organism evidence="1 2">
    <name type="scientific">Syntrophothermus lipocalidus (strain DSM 12680 / TGB-C1)</name>
    <dbReference type="NCBI Taxonomy" id="643648"/>
    <lineage>
        <taxon>Bacteria</taxon>
        <taxon>Bacillati</taxon>
        <taxon>Bacillota</taxon>
        <taxon>Clostridia</taxon>
        <taxon>Eubacteriales</taxon>
        <taxon>Syntrophomonadaceae</taxon>
        <taxon>Syntrophothermus</taxon>
    </lineage>
</organism>
<keyword evidence="2" id="KW-1185">Reference proteome</keyword>
<dbReference type="STRING" id="643648.Slip_0487"/>
<dbReference type="PANTHER" id="PTHR13061:SF29">
    <property type="entry name" value="GAMMA CARBONIC ANHYDRASE-LIKE 1, MITOCHONDRIAL-RELATED"/>
    <property type="match status" value="1"/>
</dbReference>
<sequence length="177" mass="18827">MLYLFDGKQPEVGKDSYVSETALVIGDVKIGDNCYIGHGAILRGDYGRIEIGTGTAVEEGVIVHVPPQQVGKIGNKVTLGHGAIIHAQEIGDFAVVGMGAVVSIGAKIGAGAIVAEGAVVKMNQVVPEKVVVAGNPAKTVRRIEKKDIDMWSWGKQLYIDLAAKYLRIGMHRLLPDK</sequence>
<keyword evidence="1" id="KW-0808">Transferase</keyword>
<dbReference type="RefSeq" id="WP_013174673.1">
    <property type="nucleotide sequence ID" value="NC_014220.1"/>
</dbReference>
<gene>
    <name evidence="1" type="ordered locus">Slip_0487</name>
</gene>
<reference evidence="1 2" key="2">
    <citation type="journal article" date="2010" name="Stand. Genomic Sci.">
        <title>Complete genome sequence of Syntrophothermus lipocalidus type strain (TGB-C1).</title>
        <authorList>
            <person name="Djao O.D."/>
            <person name="Zhang X."/>
            <person name="Lucas S."/>
            <person name="Lapidus A."/>
            <person name="Del Rio T.G."/>
            <person name="Nolan M."/>
            <person name="Tice H."/>
            <person name="Cheng J.F."/>
            <person name="Han C."/>
            <person name="Tapia R."/>
            <person name="Goodwin L."/>
            <person name="Pitluck S."/>
            <person name="Liolios K."/>
            <person name="Ivanova N."/>
            <person name="Mavromatis K."/>
            <person name="Mikhailova N."/>
            <person name="Ovchinnikova G."/>
            <person name="Pati A."/>
            <person name="Brambilla E."/>
            <person name="Chen A."/>
            <person name="Palaniappan K."/>
            <person name="Land M."/>
            <person name="Hauser L."/>
            <person name="Chang Y.J."/>
            <person name="Jeffries C.D."/>
            <person name="Rohde M."/>
            <person name="Sikorski J."/>
            <person name="Spring S."/>
            <person name="Goker M."/>
            <person name="Detter J.C."/>
            <person name="Woyke T."/>
            <person name="Bristow J."/>
            <person name="Eisen J.A."/>
            <person name="Markowitz V."/>
            <person name="Hugenholtz P."/>
            <person name="Kyrpides N.C."/>
            <person name="Klenk H.P."/>
        </authorList>
    </citation>
    <scope>NUCLEOTIDE SEQUENCE [LARGE SCALE GENOMIC DNA]</scope>
    <source>
        <strain evidence="2">DSM 12680 / TGB-C1</strain>
    </source>
</reference>
<dbReference type="Proteomes" id="UP000000378">
    <property type="component" value="Chromosome"/>
</dbReference>
<dbReference type="CDD" id="cd04645">
    <property type="entry name" value="LbH_gamma_CA_like"/>
    <property type="match status" value="1"/>
</dbReference>
<dbReference type="HOGENOM" id="CLU_064827_4_1_9"/>
<dbReference type="PANTHER" id="PTHR13061">
    <property type="entry name" value="DYNACTIN SUBUNIT P25"/>
    <property type="match status" value="1"/>
</dbReference>
<dbReference type="KEGG" id="slp:Slip_0487"/>
<reference evidence="2" key="1">
    <citation type="journal article" date="2010" name="Stand. Genomic Sci.">
        <title>Complete genome sequence of Syntrophothermus lipocalidus type strain (TGB-C1T).</title>
        <authorList>
            <consortium name="US DOE Joint Genome Institute (JGI-PGF)"/>
            <person name="Djao O."/>
            <person name="Zhang X."/>
            <person name="Lucas S."/>
            <person name="Lapidus A."/>
            <person name="Glavina Del Rio T."/>
            <person name="Nolan M."/>
            <person name="Tice H."/>
            <person name="Cheng J."/>
            <person name="Han C."/>
            <person name="Tapia R."/>
            <person name="Goodwin L."/>
            <person name="Pitluck S."/>
            <person name="Liolios K."/>
            <person name="Ivanova N."/>
            <person name="Mavromatis K."/>
            <person name="Mikhailova N."/>
            <person name="Ovchinnikova G."/>
            <person name="Pati A."/>
            <person name="Brambilla E."/>
            <person name="Chen A."/>
            <person name="Palaniappan K."/>
            <person name="Land M."/>
            <person name="Hauser L."/>
            <person name="Chang Y."/>
            <person name="Jeffries C."/>
            <person name="Rohde M."/>
            <person name="Sikorski J."/>
            <person name="Spring S."/>
            <person name="Goker M."/>
            <person name="Detter J."/>
            <person name="Woyke T."/>
            <person name="Bristow J."/>
            <person name="Eisen J."/>
            <person name="Markowitz V."/>
            <person name="Hugenholtz P."/>
            <person name="Kyrpides N."/>
            <person name="Klenk H."/>
        </authorList>
    </citation>
    <scope>NUCLEOTIDE SEQUENCE [LARGE SCALE GENOMIC DNA]</scope>
    <source>
        <strain evidence="2">DSM 12680 / TGB-C1</strain>
    </source>
</reference>
<dbReference type="InterPro" id="IPR011004">
    <property type="entry name" value="Trimer_LpxA-like_sf"/>
</dbReference>
<dbReference type="EMBL" id="CP002048">
    <property type="protein sequence ID" value="ADI01271.1"/>
    <property type="molecule type" value="Genomic_DNA"/>
</dbReference>
<dbReference type="AlphaFoldDB" id="D7CKN6"/>
<dbReference type="SUPFAM" id="SSF51161">
    <property type="entry name" value="Trimeric LpxA-like enzymes"/>
    <property type="match status" value="1"/>
</dbReference>
<evidence type="ECO:0000313" key="2">
    <source>
        <dbReference type="Proteomes" id="UP000000378"/>
    </source>
</evidence>
<accession>D7CKN6</accession>
<dbReference type="eggNOG" id="COG0663">
    <property type="taxonomic scope" value="Bacteria"/>
</dbReference>
<dbReference type="InterPro" id="IPR001451">
    <property type="entry name" value="Hexapep"/>
</dbReference>
<dbReference type="InterPro" id="IPR050484">
    <property type="entry name" value="Transf_Hexapept/Carb_Anhydrase"/>
</dbReference>
<protein>
    <submittedName>
        <fullName evidence="1">Transferase hexapeptide repeat containing protein</fullName>
    </submittedName>
</protein>
<dbReference type="InterPro" id="IPR047324">
    <property type="entry name" value="LbH_gamma_CA-like"/>
</dbReference>
<dbReference type="OrthoDB" id="9803036at2"/>
<dbReference type="Pfam" id="PF00132">
    <property type="entry name" value="Hexapep"/>
    <property type="match status" value="1"/>
</dbReference>
<proteinExistence type="predicted"/>
<evidence type="ECO:0000313" key="1">
    <source>
        <dbReference type="EMBL" id="ADI01271.1"/>
    </source>
</evidence>
<dbReference type="Gene3D" id="2.160.10.10">
    <property type="entry name" value="Hexapeptide repeat proteins"/>
    <property type="match status" value="1"/>
</dbReference>